<evidence type="ECO:0000313" key="5">
    <source>
        <dbReference type="EMBL" id="TWT70112.1"/>
    </source>
</evidence>
<feature type="region of interest" description="Disordered" evidence="3">
    <location>
        <begin position="306"/>
        <end position="341"/>
    </location>
</feature>
<organism evidence="5 6">
    <name type="scientific">Crateriforma conspicua</name>
    <dbReference type="NCBI Taxonomy" id="2527996"/>
    <lineage>
        <taxon>Bacteria</taxon>
        <taxon>Pseudomonadati</taxon>
        <taxon>Planctomycetota</taxon>
        <taxon>Planctomycetia</taxon>
        <taxon>Planctomycetales</taxon>
        <taxon>Planctomycetaceae</taxon>
        <taxon>Crateriforma</taxon>
    </lineage>
</organism>
<gene>
    <name evidence="5" type="ORF">Pan14r_24120</name>
</gene>
<dbReference type="PANTHER" id="PTHR10827:SF98">
    <property type="entry name" value="45 KDA CALCIUM-BINDING PROTEIN"/>
    <property type="match status" value="1"/>
</dbReference>
<feature type="compositionally biased region" description="Basic and acidic residues" evidence="3">
    <location>
        <begin position="274"/>
        <end position="286"/>
    </location>
</feature>
<dbReference type="Gene3D" id="1.10.238.10">
    <property type="entry name" value="EF-hand"/>
    <property type="match status" value="3"/>
</dbReference>
<evidence type="ECO:0000256" key="2">
    <source>
        <dbReference type="ARBA" id="ARBA00022737"/>
    </source>
</evidence>
<dbReference type="SUPFAM" id="SSF47473">
    <property type="entry name" value="EF-hand"/>
    <property type="match status" value="1"/>
</dbReference>
<feature type="compositionally biased region" description="Gly residues" evidence="3">
    <location>
        <begin position="70"/>
        <end position="119"/>
    </location>
</feature>
<dbReference type="InterPro" id="IPR018247">
    <property type="entry name" value="EF_Hand_1_Ca_BS"/>
</dbReference>
<name>A0A5C5Y9S2_9PLAN</name>
<dbReference type="GO" id="GO:0005509">
    <property type="term" value="F:calcium ion binding"/>
    <property type="evidence" value="ECO:0007669"/>
    <property type="project" value="InterPro"/>
</dbReference>
<keyword evidence="2" id="KW-0677">Repeat</keyword>
<feature type="region of interest" description="Disordered" evidence="3">
    <location>
        <begin position="259"/>
        <end position="286"/>
    </location>
</feature>
<dbReference type="SMART" id="SM00054">
    <property type="entry name" value="EFh"/>
    <property type="match status" value="3"/>
</dbReference>
<feature type="compositionally biased region" description="Basic and acidic residues" evidence="3">
    <location>
        <begin position="120"/>
        <end position="130"/>
    </location>
</feature>
<dbReference type="AlphaFoldDB" id="A0A5C5Y9S2"/>
<keyword evidence="6" id="KW-1185">Reference proteome</keyword>
<dbReference type="PANTHER" id="PTHR10827">
    <property type="entry name" value="RETICULOCALBIN"/>
    <property type="match status" value="1"/>
</dbReference>
<comment type="caution">
    <text evidence="5">The sequence shown here is derived from an EMBL/GenBank/DDBJ whole genome shotgun (WGS) entry which is preliminary data.</text>
</comment>
<feature type="compositionally biased region" description="Basic and acidic residues" evidence="3">
    <location>
        <begin position="191"/>
        <end position="210"/>
    </location>
</feature>
<keyword evidence="1" id="KW-0479">Metal-binding</keyword>
<feature type="compositionally biased region" description="Low complexity" evidence="3">
    <location>
        <begin position="416"/>
        <end position="437"/>
    </location>
</feature>
<evidence type="ECO:0000259" key="4">
    <source>
        <dbReference type="PROSITE" id="PS50222"/>
    </source>
</evidence>
<feature type="region of interest" description="Disordered" evidence="3">
    <location>
        <begin position="170"/>
        <end position="213"/>
    </location>
</feature>
<sequence>MTTCVSTVRVWTIETAASGAPTETLTHASGFNGMNTFRILAALTAPMILATTLCAQPPFGGRGGDRGDFGGRGGGPPGGGFGDRGGFGGRGGGPPGGGFGDRGGFGGRGGGPPGGGFGDRGGDRGGRGGDRGGGGGPSDFLSRLDRNGNGVLDPDEQQGPAQFLIGRLQREDSSIRPGSPIPISKVTSAFEKMRGGGGDSRDRRDSRSDPANDAMEVELLVPGFDAVVEFDPILGFGPNAEMLAVPVSDADRREATERMQRYDRNKDGFLSSNEMERFSGDPMAFDRNKDGKLSLDELAVRYARRREAREDDQQRRDSDRRRSDDREDSEPVDRYDGRKSYRIIAGDGTDGLPGWFIDRDGDKDGQVLMSEYTSEWTDAVVKEFNGWDRNGDGTITSDEARIGVERGPVSSGGGSPAPSSIASSSSSSSATANATAGDVEVSDRDMAYAERIVKRYDANGDGVLVPSEYENMLMKPTGADTDRDGRVSIREYAESMARRRAQ</sequence>
<feature type="compositionally biased region" description="Low complexity" evidence="3">
    <location>
        <begin position="175"/>
        <end position="184"/>
    </location>
</feature>
<accession>A0A5C5Y9S2</accession>
<dbReference type="InterPro" id="IPR011992">
    <property type="entry name" value="EF-hand-dom_pair"/>
</dbReference>
<feature type="region of interest" description="Disordered" evidence="3">
    <location>
        <begin position="387"/>
        <end position="443"/>
    </location>
</feature>
<reference evidence="5 6" key="1">
    <citation type="submission" date="2019-02" db="EMBL/GenBank/DDBJ databases">
        <title>Deep-cultivation of Planctomycetes and their phenomic and genomic characterization uncovers novel biology.</title>
        <authorList>
            <person name="Wiegand S."/>
            <person name="Jogler M."/>
            <person name="Boedeker C."/>
            <person name="Pinto D."/>
            <person name="Vollmers J."/>
            <person name="Rivas-Marin E."/>
            <person name="Kohn T."/>
            <person name="Peeters S.H."/>
            <person name="Heuer A."/>
            <person name="Rast P."/>
            <person name="Oberbeckmann S."/>
            <person name="Bunk B."/>
            <person name="Jeske O."/>
            <person name="Meyerdierks A."/>
            <person name="Storesund J.E."/>
            <person name="Kallscheuer N."/>
            <person name="Luecker S."/>
            <person name="Lage O.M."/>
            <person name="Pohl T."/>
            <person name="Merkel B.J."/>
            <person name="Hornburger P."/>
            <person name="Mueller R.-W."/>
            <person name="Bruemmer F."/>
            <person name="Labrenz M."/>
            <person name="Spormann A.M."/>
            <person name="Op Den Camp H."/>
            <person name="Overmann J."/>
            <person name="Amann R."/>
            <person name="Jetten M.S.M."/>
            <person name="Mascher T."/>
            <person name="Medema M.H."/>
            <person name="Devos D.P."/>
            <person name="Kaster A.-K."/>
            <person name="Ovreas L."/>
            <person name="Rohde M."/>
            <person name="Galperin M.Y."/>
            <person name="Jogler C."/>
        </authorList>
    </citation>
    <scope>NUCLEOTIDE SEQUENCE [LARGE SCALE GENOMIC DNA]</scope>
    <source>
        <strain evidence="5 6">Pan14r</strain>
    </source>
</reference>
<dbReference type="PROSITE" id="PS00018">
    <property type="entry name" value="EF_HAND_1"/>
    <property type="match status" value="3"/>
</dbReference>
<dbReference type="InterPro" id="IPR002048">
    <property type="entry name" value="EF_hand_dom"/>
</dbReference>
<evidence type="ECO:0000256" key="3">
    <source>
        <dbReference type="SAM" id="MobiDB-lite"/>
    </source>
</evidence>
<protein>
    <submittedName>
        <fullName evidence="5">EF hand</fullName>
    </submittedName>
</protein>
<dbReference type="Pfam" id="PF13202">
    <property type="entry name" value="EF-hand_5"/>
    <property type="match status" value="2"/>
</dbReference>
<evidence type="ECO:0000256" key="1">
    <source>
        <dbReference type="ARBA" id="ARBA00022723"/>
    </source>
</evidence>
<proteinExistence type="predicted"/>
<dbReference type="Proteomes" id="UP000317238">
    <property type="component" value="Unassembled WGS sequence"/>
</dbReference>
<feature type="region of interest" description="Disordered" evidence="3">
    <location>
        <begin position="60"/>
        <end position="158"/>
    </location>
</feature>
<feature type="domain" description="EF-hand" evidence="4">
    <location>
        <begin position="250"/>
        <end position="285"/>
    </location>
</feature>
<evidence type="ECO:0000313" key="6">
    <source>
        <dbReference type="Proteomes" id="UP000317238"/>
    </source>
</evidence>
<dbReference type="PROSITE" id="PS50222">
    <property type="entry name" value="EF_HAND_2"/>
    <property type="match status" value="1"/>
</dbReference>
<feature type="compositionally biased region" description="Basic and acidic residues" evidence="3">
    <location>
        <begin position="306"/>
        <end position="339"/>
    </location>
</feature>
<dbReference type="EMBL" id="SJPL01000001">
    <property type="protein sequence ID" value="TWT70112.1"/>
    <property type="molecule type" value="Genomic_DNA"/>
</dbReference>